<dbReference type="GO" id="GO:0003723">
    <property type="term" value="F:RNA binding"/>
    <property type="evidence" value="ECO:0007669"/>
    <property type="project" value="UniProtKB-UniRule"/>
</dbReference>
<evidence type="ECO:0000256" key="2">
    <source>
        <dbReference type="SAM" id="MobiDB-lite"/>
    </source>
</evidence>
<dbReference type="EMBL" id="KZ819606">
    <property type="protein sequence ID" value="PWN32016.1"/>
    <property type="molecule type" value="Genomic_DNA"/>
</dbReference>
<dbReference type="RefSeq" id="XP_025352318.1">
    <property type="nucleotide sequence ID" value="XM_025501929.1"/>
</dbReference>
<evidence type="ECO:0000259" key="3">
    <source>
        <dbReference type="PROSITE" id="PS51165"/>
    </source>
</evidence>
<dbReference type="InParanoid" id="A0A316V382"/>
<feature type="compositionally biased region" description="Basic and acidic residues" evidence="2">
    <location>
        <begin position="89"/>
        <end position="100"/>
    </location>
</feature>
<accession>A0A316V382</accession>
<dbReference type="CDD" id="cd11717">
    <property type="entry name" value="THUMP_THUMPD1_like"/>
    <property type="match status" value="1"/>
</dbReference>
<sequence>MSNDGGKRKRDDVDGKPHSNSSFKKKGKGTSNSRHANRFAVIKGPGIFVSCVRGRERKAAFELIDILEELVDHQDGEKEGINGSSSAKNEQETNTSKRNDDDDIESQIASELQEFKTPASAKDIQKGSKAKKFVPVFTDMECFFFIEVKPPFDPIQLTYDLLEDVKKTGIARSRFVHRLSPVSDTCFADLVDLTELIDRLVKQENFVAPAESSTDSSELTFKVDIKTRLNDKLSKSDIIQTLAKRMPTFARAKLDSPELVINVDVFRMTVGIAIVRHFDRFRKFNPIMLAEHQQTQGDANVSNPTLSRVANS</sequence>
<dbReference type="PANTHER" id="PTHR13452">
    <property type="entry name" value="THUMP DOMAIN CONTAINING PROTEIN 1-RELATED"/>
    <property type="match status" value="1"/>
</dbReference>
<feature type="compositionally biased region" description="Basic and acidic residues" evidence="2">
    <location>
        <begin position="1"/>
        <end position="17"/>
    </location>
</feature>
<dbReference type="OrthoDB" id="367221at2759"/>
<dbReference type="GeneID" id="37023710"/>
<keyword evidence="5" id="KW-1185">Reference proteome</keyword>
<dbReference type="Gene3D" id="3.30.2300.10">
    <property type="entry name" value="THUMP superfamily"/>
    <property type="match status" value="1"/>
</dbReference>
<dbReference type="PROSITE" id="PS51165">
    <property type="entry name" value="THUMP"/>
    <property type="match status" value="1"/>
</dbReference>
<organism evidence="4 5">
    <name type="scientific">Meira miltonrushii</name>
    <dbReference type="NCBI Taxonomy" id="1280837"/>
    <lineage>
        <taxon>Eukaryota</taxon>
        <taxon>Fungi</taxon>
        <taxon>Dikarya</taxon>
        <taxon>Basidiomycota</taxon>
        <taxon>Ustilaginomycotina</taxon>
        <taxon>Exobasidiomycetes</taxon>
        <taxon>Exobasidiales</taxon>
        <taxon>Brachybasidiaceae</taxon>
        <taxon>Meira</taxon>
    </lineage>
</organism>
<dbReference type="Proteomes" id="UP000245771">
    <property type="component" value="Unassembled WGS sequence"/>
</dbReference>
<dbReference type="Pfam" id="PF02926">
    <property type="entry name" value="THUMP"/>
    <property type="match status" value="1"/>
</dbReference>
<evidence type="ECO:0000313" key="4">
    <source>
        <dbReference type="EMBL" id="PWN32016.1"/>
    </source>
</evidence>
<proteinExistence type="predicted"/>
<dbReference type="FunCoup" id="A0A316V382">
    <property type="interactions" value="551"/>
</dbReference>
<dbReference type="GO" id="GO:0006400">
    <property type="term" value="P:tRNA modification"/>
    <property type="evidence" value="ECO:0007669"/>
    <property type="project" value="InterPro"/>
</dbReference>
<evidence type="ECO:0000256" key="1">
    <source>
        <dbReference type="PROSITE-ProRule" id="PRU00529"/>
    </source>
</evidence>
<evidence type="ECO:0000313" key="5">
    <source>
        <dbReference type="Proteomes" id="UP000245771"/>
    </source>
</evidence>
<dbReference type="SUPFAM" id="SSF143437">
    <property type="entry name" value="THUMP domain-like"/>
    <property type="match status" value="1"/>
</dbReference>
<protein>
    <recommendedName>
        <fullName evidence="3">THUMP domain-containing protein</fullName>
    </recommendedName>
</protein>
<dbReference type="InterPro" id="IPR004114">
    <property type="entry name" value="THUMP_dom"/>
</dbReference>
<reference evidence="4 5" key="1">
    <citation type="journal article" date="2018" name="Mol. Biol. Evol.">
        <title>Broad Genomic Sampling Reveals a Smut Pathogenic Ancestry of the Fungal Clade Ustilaginomycotina.</title>
        <authorList>
            <person name="Kijpornyongpan T."/>
            <person name="Mondo S.J."/>
            <person name="Barry K."/>
            <person name="Sandor L."/>
            <person name="Lee J."/>
            <person name="Lipzen A."/>
            <person name="Pangilinan J."/>
            <person name="LaButti K."/>
            <person name="Hainaut M."/>
            <person name="Henrissat B."/>
            <person name="Grigoriev I.V."/>
            <person name="Spatafora J.W."/>
            <person name="Aime M.C."/>
        </authorList>
    </citation>
    <scope>NUCLEOTIDE SEQUENCE [LARGE SCALE GENOMIC DNA]</scope>
    <source>
        <strain evidence="4 5">MCA 3882</strain>
    </source>
</reference>
<feature type="region of interest" description="Disordered" evidence="2">
    <location>
        <begin position="75"/>
        <end position="103"/>
    </location>
</feature>
<feature type="domain" description="THUMP" evidence="3">
    <location>
        <begin position="164"/>
        <end position="276"/>
    </location>
</feature>
<dbReference type="STRING" id="1280837.A0A316V382"/>
<dbReference type="AlphaFoldDB" id="A0A316V382"/>
<feature type="region of interest" description="Disordered" evidence="2">
    <location>
        <begin position="293"/>
        <end position="312"/>
    </location>
</feature>
<dbReference type="PANTHER" id="PTHR13452:SF10">
    <property type="entry name" value="THUMP DOMAIN-CONTAINING PROTEIN 1"/>
    <property type="match status" value="1"/>
</dbReference>
<keyword evidence="1" id="KW-0694">RNA-binding</keyword>
<dbReference type="InterPro" id="IPR040183">
    <property type="entry name" value="THUMPD1-like"/>
</dbReference>
<gene>
    <name evidence="4" type="ORF">FA14DRAFT_192280</name>
</gene>
<feature type="region of interest" description="Disordered" evidence="2">
    <location>
        <begin position="1"/>
        <end position="37"/>
    </location>
</feature>
<name>A0A316V382_9BASI</name>